<dbReference type="Proteomes" id="UP000019792">
    <property type="component" value="Segment"/>
</dbReference>
<sequence>MPIYDEKDFNLSENLKGRFIEGEPINIWSEFYAKDKIIPDDVTVISNDMVRKMCTDFAGEANYTVAGTLLLPESKKKEDEK</sequence>
<proteinExistence type="predicted"/>
<dbReference type="KEGG" id="vg:19527349"/>
<reference evidence="1 2" key="1">
    <citation type="submission" date="2014-02" db="EMBL/GenBank/DDBJ databases">
        <title>Complete genome sequences of four novel Lactococcus lactis phages distantly related to the rare 1706 phage species.</title>
        <authorList>
            <person name="Kot W."/>
            <person name="Neve H."/>
            <person name="Vogensen F.K."/>
            <person name="Heller K.J."/>
            <person name="Hansen L.H."/>
        </authorList>
    </citation>
    <scope>NUCLEOTIDE SEQUENCE [LARGE SCALE GENOMIC DNA]</scope>
</reference>
<dbReference type="GeneID" id="19527349"/>
<evidence type="ECO:0000313" key="1">
    <source>
        <dbReference type="EMBL" id="AHV83261.1"/>
    </source>
</evidence>
<dbReference type="RefSeq" id="YP_009036807.1">
    <property type="nucleotide sequence ID" value="NC_024214.1"/>
</dbReference>
<accession>X4Y8D3</accession>
<name>X4Y8D3_9CAUD</name>
<organism evidence="1 2">
    <name type="scientific">Lactococcus phage P162</name>
    <dbReference type="NCBI Taxonomy" id="1476889"/>
    <lineage>
        <taxon>Viruses</taxon>
        <taxon>Duplodnaviria</taxon>
        <taxon>Heunggongvirae</taxon>
        <taxon>Uroviricota</taxon>
        <taxon>Caudoviricetes</taxon>
        <taxon>Nevevirus</taxon>
        <taxon>Nevevirus P162</taxon>
    </lineage>
</organism>
<gene>
    <name evidence="1" type="ORF">P162_0064</name>
</gene>
<keyword evidence="2" id="KW-1185">Reference proteome</keyword>
<dbReference type="EMBL" id="KJ489013">
    <property type="protein sequence ID" value="AHV83261.1"/>
    <property type="molecule type" value="Genomic_DNA"/>
</dbReference>
<evidence type="ECO:0000313" key="2">
    <source>
        <dbReference type="Proteomes" id="UP000019792"/>
    </source>
</evidence>
<protein>
    <submittedName>
        <fullName evidence="1">Uncharacterized protein</fullName>
    </submittedName>
</protein>